<dbReference type="InterPro" id="IPR042253">
    <property type="entry name" value="Pglycerate_mutase_ApgM_sf"/>
</dbReference>
<dbReference type="Gene3D" id="3.40.720.10">
    <property type="entry name" value="Alkaline Phosphatase, subunit A"/>
    <property type="match status" value="1"/>
</dbReference>
<dbReference type="AlphaFoldDB" id="A0A0B0EIV7"/>
<dbReference type="NCBIfam" id="TIGR02535">
    <property type="entry name" value="hyp_Hser_kinase"/>
    <property type="match status" value="1"/>
</dbReference>
<sequence length="398" mass="43866">MKFCVIIPDGMADYKLEKLSGRTPLEAARTPNMDNISSNGILGLVNTVPKKFKPGSDVACLSVLGYNPKDCYTGRAPLESASLGIELGENDWAVRCNLITAKDGILVDFSAGHISDKEAKLIMSMLNEKFADKDVKFYAGKSYRNIMVYNGDVAIEADCTPPHDITGKPITKNLPKGKGSEILFDLMRDSFHLLENHDVNKIRVDLGENPANMIWLWGQGKRPSLTPFEELHGISGAVITGVDLLRGLATYIGWNIIEVPGATAYLDTDYDAKAQYAIEALETHDLVLIHIEAPDEAGHEGNTHEKIRAIENIDKKIVGPVLDALKTYDDFRILVLPDHYTPISKRTHTSDPVPFAIYGAGCENKSNLTFSESNAEQTGLRVKKGYQLMSQFIEGNIR</sequence>
<comment type="function">
    <text evidence="2">Catalyzes the interconversion of 2-phosphoglycerate and 3-phosphoglycerate.</text>
</comment>
<dbReference type="InterPro" id="IPR006124">
    <property type="entry name" value="Metalloenzyme"/>
</dbReference>
<comment type="catalytic activity">
    <reaction evidence="1">
        <text>(2R)-2-phosphoglycerate = (2R)-3-phosphoglycerate</text>
        <dbReference type="Rhea" id="RHEA:15901"/>
        <dbReference type="ChEBI" id="CHEBI:58272"/>
        <dbReference type="ChEBI" id="CHEBI:58289"/>
        <dbReference type="EC" id="5.4.2.12"/>
    </reaction>
</comment>
<dbReference type="PANTHER" id="PTHR31209:SF4">
    <property type="entry name" value="2,3-BISPHOSPHOGLYCERATE-INDEPENDENT PHOSPHOGLYCERATE MUTASE"/>
    <property type="match status" value="1"/>
</dbReference>
<dbReference type="GO" id="GO:0046872">
    <property type="term" value="F:metal ion binding"/>
    <property type="evidence" value="ECO:0007669"/>
    <property type="project" value="InterPro"/>
</dbReference>
<dbReference type="EMBL" id="JRYO01000121">
    <property type="protein sequence ID" value="KHE92514.1"/>
    <property type="molecule type" value="Genomic_DNA"/>
</dbReference>
<dbReference type="NCBIfam" id="NF003242">
    <property type="entry name" value="PRK04200.1"/>
    <property type="match status" value="1"/>
</dbReference>
<dbReference type="GO" id="GO:0004619">
    <property type="term" value="F:phosphoglycerate mutase activity"/>
    <property type="evidence" value="ECO:0007669"/>
    <property type="project" value="UniProtKB-EC"/>
</dbReference>
<name>A0A0B0EIV7_9BACT</name>
<dbReference type="PATRIC" id="fig|237368.3.peg.1879"/>
<evidence type="ECO:0000256" key="6">
    <source>
        <dbReference type="ARBA" id="ARBA00023235"/>
    </source>
</evidence>
<evidence type="ECO:0000259" key="7">
    <source>
        <dbReference type="Pfam" id="PF01676"/>
    </source>
</evidence>
<dbReference type="NCBIfam" id="TIGR00306">
    <property type="entry name" value="apgM"/>
    <property type="match status" value="1"/>
</dbReference>
<dbReference type="Pfam" id="PF10143">
    <property type="entry name" value="PhosphMutase"/>
    <property type="match status" value="1"/>
</dbReference>
<comment type="similarity">
    <text evidence="4">Belongs to the BPG-independent phosphoglycerate mutase family. A-PGAM subfamily.</text>
</comment>
<feature type="domain" description="Metalloenzyme" evidence="7">
    <location>
        <begin position="1"/>
        <end position="371"/>
    </location>
</feature>
<protein>
    <submittedName>
        <fullName evidence="8">Phosphoglycerate mutase</fullName>
    </submittedName>
</protein>
<dbReference type="Proteomes" id="UP000030652">
    <property type="component" value="Unassembled WGS sequence"/>
</dbReference>
<dbReference type="GO" id="GO:0006096">
    <property type="term" value="P:glycolytic process"/>
    <property type="evidence" value="ECO:0007669"/>
    <property type="project" value="UniProtKB-KW"/>
</dbReference>
<dbReference type="SUPFAM" id="SSF53649">
    <property type="entry name" value="Alkaline phosphatase-like"/>
    <property type="match status" value="1"/>
</dbReference>
<evidence type="ECO:0000256" key="1">
    <source>
        <dbReference type="ARBA" id="ARBA00000370"/>
    </source>
</evidence>
<dbReference type="InterPro" id="IPR004456">
    <property type="entry name" value="Pglycerate_mutase_ApgM"/>
</dbReference>
<evidence type="ECO:0000256" key="4">
    <source>
        <dbReference type="ARBA" id="ARBA00005524"/>
    </source>
</evidence>
<evidence type="ECO:0000256" key="5">
    <source>
        <dbReference type="ARBA" id="ARBA00023152"/>
    </source>
</evidence>
<accession>A0A0B0EIV7</accession>
<keyword evidence="5" id="KW-0324">Glycolysis</keyword>
<keyword evidence="6" id="KW-0413">Isomerase</keyword>
<dbReference type="PIRSF" id="PIRSF006392">
    <property type="entry name" value="IPGAM_arch"/>
    <property type="match status" value="1"/>
</dbReference>
<dbReference type="InterPro" id="IPR023665">
    <property type="entry name" value="ApgAM_prokaryotes"/>
</dbReference>
<gene>
    <name evidence="8" type="ORF">SCABRO_01725</name>
</gene>
<dbReference type="eggNOG" id="COG3635">
    <property type="taxonomic scope" value="Bacteria"/>
</dbReference>
<evidence type="ECO:0000256" key="2">
    <source>
        <dbReference type="ARBA" id="ARBA00002315"/>
    </source>
</evidence>
<organism evidence="8 9">
    <name type="scientific">Candidatus Scalindua brodae</name>
    <dbReference type="NCBI Taxonomy" id="237368"/>
    <lineage>
        <taxon>Bacteria</taxon>
        <taxon>Pseudomonadati</taxon>
        <taxon>Planctomycetota</taxon>
        <taxon>Candidatus Brocadiia</taxon>
        <taxon>Candidatus Brocadiales</taxon>
        <taxon>Candidatus Scalinduaceae</taxon>
        <taxon>Candidatus Scalindua</taxon>
    </lineage>
</organism>
<proteinExistence type="inferred from homology"/>
<dbReference type="Gene3D" id="3.30.70.2130">
    <property type="entry name" value="Metalloenzyme domain"/>
    <property type="match status" value="1"/>
</dbReference>
<dbReference type="PANTHER" id="PTHR31209">
    <property type="entry name" value="COFACTOR-INDEPENDENT PHOSPHOGLYCERATE MUTASE"/>
    <property type="match status" value="1"/>
</dbReference>
<evidence type="ECO:0000313" key="9">
    <source>
        <dbReference type="Proteomes" id="UP000030652"/>
    </source>
</evidence>
<dbReference type="InterPro" id="IPR017850">
    <property type="entry name" value="Alkaline_phosphatase_core_sf"/>
</dbReference>
<reference evidence="8 9" key="1">
    <citation type="submission" date="2014-10" db="EMBL/GenBank/DDBJ databases">
        <title>Draft genome of anammox bacterium scalindua brodae, obtained using differential coverage binning of sequence data from two enrichment reactors.</title>
        <authorList>
            <person name="Speth D.R."/>
            <person name="Russ L."/>
            <person name="Kartal B."/>
            <person name="Op den Camp H.J."/>
            <person name="Dutilh B.E."/>
            <person name="Jetten M.S."/>
        </authorList>
    </citation>
    <scope>NUCLEOTIDE SEQUENCE [LARGE SCALE GENOMIC DNA]</scope>
    <source>
        <strain evidence="8">RU1</strain>
    </source>
</reference>
<dbReference type="Pfam" id="PF01676">
    <property type="entry name" value="Metalloenzyme"/>
    <property type="match status" value="1"/>
</dbReference>
<comment type="pathway">
    <text evidence="3">Carbohydrate degradation.</text>
</comment>
<comment type="caution">
    <text evidence="8">The sequence shown here is derived from an EMBL/GenBank/DDBJ whole genome shotgun (WGS) entry which is preliminary data.</text>
</comment>
<evidence type="ECO:0000256" key="3">
    <source>
        <dbReference type="ARBA" id="ARBA00004921"/>
    </source>
</evidence>
<evidence type="ECO:0000313" key="8">
    <source>
        <dbReference type="EMBL" id="KHE92514.1"/>
    </source>
</evidence>
<dbReference type="CDD" id="cd16011">
    <property type="entry name" value="iPGM_like"/>
    <property type="match status" value="1"/>
</dbReference>